<comment type="caution">
    <text evidence="3">The sequence shown here is derived from an EMBL/GenBank/DDBJ whole genome shotgun (WGS) entry which is preliminary data.</text>
</comment>
<keyword evidence="1" id="KW-0732">Signal</keyword>
<protein>
    <recommendedName>
        <fullName evidence="2">Htaa domain-containing protein</fullName>
    </recommendedName>
</protein>
<dbReference type="Proteomes" id="UP001500839">
    <property type="component" value="Unassembled WGS sequence"/>
</dbReference>
<dbReference type="Pfam" id="PF04213">
    <property type="entry name" value="HtaA"/>
    <property type="match status" value="1"/>
</dbReference>
<organism evidence="3 4">
    <name type="scientific">Tomitella cavernea</name>
    <dbReference type="NCBI Taxonomy" id="1387982"/>
    <lineage>
        <taxon>Bacteria</taxon>
        <taxon>Bacillati</taxon>
        <taxon>Actinomycetota</taxon>
        <taxon>Actinomycetes</taxon>
        <taxon>Mycobacteriales</taxon>
        <taxon>Tomitella</taxon>
    </lineage>
</organism>
<sequence>MEMSSHGKSASACSGGRRGSRAAASALLAAAVAAAPALVPATAVAAQPPSAEQQTVEQPGIEVFAADGTTPLGGTAVRSGDTIVVKGHGFDPRANTEGLPLPVLPGTPHGVFVAFGAFAPQWRPSQGAPSDARDGQNRSATAWVMTDEALGAVPDVPFDLRRTIRQQWAPMDDDGSFTARLTVAPPAAAPDGARYGVYSYAAAGAVNAEEELFVPVRFDPAPGPNTPVPPEPDLVWGFSPGFDGLVTDTLMGAADGDDGAAVRDDGRWTFRSAGADVDPATGFGTARYEGTVVLSTKFHLLEIAVSDPWIEFTPDGTWLSAETSTGAMVGTDSMSRVRLARLDLPADADRRSAEDVTGTFTVPTGQPDVLLPYSGQPIAPLDFTY</sequence>
<name>A0ABP9CWJ5_9ACTN</name>
<evidence type="ECO:0000313" key="4">
    <source>
        <dbReference type="Proteomes" id="UP001500839"/>
    </source>
</evidence>
<evidence type="ECO:0000256" key="1">
    <source>
        <dbReference type="SAM" id="SignalP"/>
    </source>
</evidence>
<dbReference type="RefSeq" id="WP_242474497.1">
    <property type="nucleotide sequence ID" value="NZ_BAABKQ010000001.1"/>
</dbReference>
<reference evidence="4" key="1">
    <citation type="journal article" date="2019" name="Int. J. Syst. Evol. Microbiol.">
        <title>The Global Catalogue of Microorganisms (GCM) 10K type strain sequencing project: providing services to taxonomists for standard genome sequencing and annotation.</title>
        <authorList>
            <consortium name="The Broad Institute Genomics Platform"/>
            <consortium name="The Broad Institute Genome Sequencing Center for Infectious Disease"/>
            <person name="Wu L."/>
            <person name="Ma J."/>
        </authorList>
    </citation>
    <scope>NUCLEOTIDE SEQUENCE [LARGE SCALE GENOMIC DNA]</scope>
    <source>
        <strain evidence="4">JCM 18542</strain>
    </source>
</reference>
<proteinExistence type="predicted"/>
<feature type="chain" id="PRO_5046651095" description="Htaa domain-containing protein" evidence="1">
    <location>
        <begin position="46"/>
        <end position="385"/>
    </location>
</feature>
<feature type="signal peptide" evidence="1">
    <location>
        <begin position="1"/>
        <end position="45"/>
    </location>
</feature>
<feature type="domain" description="Htaa" evidence="2">
    <location>
        <begin position="234"/>
        <end position="359"/>
    </location>
</feature>
<evidence type="ECO:0000313" key="3">
    <source>
        <dbReference type="EMBL" id="GAA4819120.1"/>
    </source>
</evidence>
<keyword evidence="4" id="KW-1185">Reference proteome</keyword>
<dbReference type="EMBL" id="BAABKQ010000001">
    <property type="protein sequence ID" value="GAA4819120.1"/>
    <property type="molecule type" value="Genomic_DNA"/>
</dbReference>
<dbReference type="InterPro" id="IPR007331">
    <property type="entry name" value="Htaa"/>
</dbReference>
<gene>
    <name evidence="3" type="ORF">GCM10023353_28300</name>
</gene>
<evidence type="ECO:0000259" key="2">
    <source>
        <dbReference type="Pfam" id="PF04213"/>
    </source>
</evidence>
<accession>A0ABP9CWJ5</accession>